<sequence>MKNLISFILQTMLALNGMILLFILVIFLLIGGFHLGKIWDNYLTKYSGLKETKICKVLK</sequence>
<reference evidence="2" key="1">
    <citation type="submission" date="2020-05" db="EMBL/GenBank/DDBJ databases">
        <authorList>
            <person name="Chiriac C."/>
            <person name="Salcher M."/>
            <person name="Ghai R."/>
            <person name="Kavagutti S V."/>
        </authorList>
    </citation>
    <scope>NUCLEOTIDE SEQUENCE</scope>
</reference>
<gene>
    <name evidence="2" type="ORF">UFOVP1311_38</name>
</gene>
<name>A0A6J5RKC4_9CAUD</name>
<feature type="transmembrane region" description="Helical" evidence="1">
    <location>
        <begin position="12"/>
        <end position="35"/>
    </location>
</feature>
<proteinExistence type="predicted"/>
<accession>A0A6J5RKC4</accession>
<protein>
    <submittedName>
        <fullName evidence="2">Uncharacterized protein</fullName>
    </submittedName>
</protein>
<keyword evidence="1" id="KW-0812">Transmembrane</keyword>
<evidence type="ECO:0000256" key="1">
    <source>
        <dbReference type="SAM" id="Phobius"/>
    </source>
</evidence>
<keyword evidence="1" id="KW-1133">Transmembrane helix</keyword>
<organism evidence="2">
    <name type="scientific">uncultured Caudovirales phage</name>
    <dbReference type="NCBI Taxonomy" id="2100421"/>
    <lineage>
        <taxon>Viruses</taxon>
        <taxon>Duplodnaviria</taxon>
        <taxon>Heunggongvirae</taxon>
        <taxon>Uroviricota</taxon>
        <taxon>Caudoviricetes</taxon>
        <taxon>Peduoviridae</taxon>
        <taxon>Maltschvirus</taxon>
        <taxon>Maltschvirus maltsch</taxon>
    </lineage>
</organism>
<evidence type="ECO:0000313" key="2">
    <source>
        <dbReference type="EMBL" id="CAB4197853.1"/>
    </source>
</evidence>
<keyword evidence="1" id="KW-0472">Membrane</keyword>
<dbReference type="EMBL" id="LR797257">
    <property type="protein sequence ID" value="CAB4197853.1"/>
    <property type="molecule type" value="Genomic_DNA"/>
</dbReference>